<evidence type="ECO:0008006" key="3">
    <source>
        <dbReference type="Google" id="ProtNLM"/>
    </source>
</evidence>
<gene>
    <name evidence="1" type="ORF">GCM10022252_19620</name>
</gene>
<proteinExistence type="predicted"/>
<reference evidence="2" key="1">
    <citation type="journal article" date="2019" name="Int. J. Syst. Evol. Microbiol.">
        <title>The Global Catalogue of Microorganisms (GCM) 10K type strain sequencing project: providing services to taxonomists for standard genome sequencing and annotation.</title>
        <authorList>
            <consortium name="The Broad Institute Genomics Platform"/>
            <consortium name="The Broad Institute Genome Sequencing Center for Infectious Disease"/>
            <person name="Wu L."/>
            <person name="Ma J."/>
        </authorList>
    </citation>
    <scope>NUCLEOTIDE SEQUENCE [LARGE SCALE GENOMIC DNA]</scope>
    <source>
        <strain evidence="2">JCM 17388</strain>
    </source>
</reference>
<evidence type="ECO:0000313" key="2">
    <source>
        <dbReference type="Proteomes" id="UP001501251"/>
    </source>
</evidence>
<name>A0ABP8ANJ8_9ACTN</name>
<keyword evidence="2" id="KW-1185">Reference proteome</keyword>
<protein>
    <recommendedName>
        <fullName evidence="3">Head-tail adaptor protein</fullName>
    </recommendedName>
</protein>
<dbReference type="RefSeq" id="WP_344917310.1">
    <property type="nucleotide sequence ID" value="NZ_BAABAQ010000003.1"/>
</dbReference>
<dbReference type="Proteomes" id="UP001501251">
    <property type="component" value="Unassembled WGS sequence"/>
</dbReference>
<organism evidence="1 2">
    <name type="scientific">Streptosporangium oxazolinicum</name>
    <dbReference type="NCBI Taxonomy" id="909287"/>
    <lineage>
        <taxon>Bacteria</taxon>
        <taxon>Bacillati</taxon>
        <taxon>Actinomycetota</taxon>
        <taxon>Actinomycetes</taxon>
        <taxon>Streptosporangiales</taxon>
        <taxon>Streptosporangiaceae</taxon>
        <taxon>Streptosporangium</taxon>
    </lineage>
</organism>
<sequence length="122" mass="13721">MILDKANEDIKVFHTEWVPDGYGGGKSPVATADFTEFKAFVLPTGFAGAGWAANQRFASQGWADTARITLVIKWRPELAELDQWSRVEAQGLLWTVVQQPRRWSNRRVSYITVLCELLGDPP</sequence>
<comment type="caution">
    <text evidence="1">The sequence shown here is derived from an EMBL/GenBank/DDBJ whole genome shotgun (WGS) entry which is preliminary data.</text>
</comment>
<dbReference type="EMBL" id="BAABAQ010000003">
    <property type="protein sequence ID" value="GAA4186916.1"/>
    <property type="molecule type" value="Genomic_DNA"/>
</dbReference>
<evidence type="ECO:0000313" key="1">
    <source>
        <dbReference type="EMBL" id="GAA4186916.1"/>
    </source>
</evidence>
<accession>A0ABP8ANJ8</accession>